<sequence length="354" mass="37061">MARREAGAAGAALPRGSPGLVVRGRRVGLGIRAPRGALGGRWGTEGCCGHGESRAGRWVRVGTAGCHGAQGVGSGCGWVSGGTGGGLEVQLGVWRYRWVFGGIGGCLEVQVGVWRYRWGFGGTAGCLEVQLGVWRYRWVFGGTGGCLEVQVGVWRYSWVFGGTGGCLEVQLGVWKYRWVFGGTAGGLEVQVGVLRYSWVFGGTGGCFGCWRAPKPGAPRPRAGPGAMGGIGLYSAPRSQSRPGCPGAEVWVPHVGGVGGKLRCRGPHPSLGKGCKHSDMPWDGCHKERKKRTKCSQRFLGVGDAPGSGSSIHRGRSWCDTANLTRAGVGAKGSPVPHDPSFPHRLASMPAPMEV</sequence>
<accession>A0A674GZ75</accession>
<evidence type="ECO:0000256" key="1">
    <source>
        <dbReference type="SAM" id="MobiDB-lite"/>
    </source>
</evidence>
<proteinExistence type="predicted"/>
<reference evidence="2" key="3">
    <citation type="submission" date="2025-09" db="UniProtKB">
        <authorList>
            <consortium name="Ensembl"/>
        </authorList>
    </citation>
    <scope>IDENTIFICATION</scope>
</reference>
<dbReference type="Proteomes" id="UP000007754">
    <property type="component" value="Chromosome 20"/>
</dbReference>
<organism evidence="2 3">
    <name type="scientific">Taeniopygia guttata</name>
    <name type="common">Zebra finch</name>
    <name type="synonym">Poephila guttata</name>
    <dbReference type="NCBI Taxonomy" id="59729"/>
    <lineage>
        <taxon>Eukaryota</taxon>
        <taxon>Metazoa</taxon>
        <taxon>Chordata</taxon>
        <taxon>Craniata</taxon>
        <taxon>Vertebrata</taxon>
        <taxon>Euteleostomi</taxon>
        <taxon>Archelosauria</taxon>
        <taxon>Archosauria</taxon>
        <taxon>Dinosauria</taxon>
        <taxon>Saurischia</taxon>
        <taxon>Theropoda</taxon>
        <taxon>Coelurosauria</taxon>
        <taxon>Aves</taxon>
        <taxon>Neognathae</taxon>
        <taxon>Neoaves</taxon>
        <taxon>Telluraves</taxon>
        <taxon>Australaves</taxon>
        <taxon>Passeriformes</taxon>
        <taxon>Passeroidea</taxon>
        <taxon>Estrildidae</taxon>
        <taxon>Estrildinae</taxon>
        <taxon>Taeniopygia</taxon>
    </lineage>
</organism>
<dbReference type="InParanoid" id="A0A674GZ75"/>
<feature type="region of interest" description="Disordered" evidence="1">
    <location>
        <begin position="329"/>
        <end position="354"/>
    </location>
</feature>
<reference evidence="2 3" key="1">
    <citation type="journal article" date="2010" name="Nature">
        <title>The genome of a songbird.</title>
        <authorList>
            <person name="Warren W.C."/>
            <person name="Clayton D.F."/>
            <person name="Ellegren H."/>
            <person name="Arnold A.P."/>
            <person name="Hillier L.W."/>
            <person name="Kunstner A."/>
            <person name="Searle S."/>
            <person name="White S."/>
            <person name="Vilella A.J."/>
            <person name="Fairley S."/>
            <person name="Heger A."/>
            <person name="Kong L."/>
            <person name="Ponting C.P."/>
            <person name="Jarvis E.D."/>
            <person name="Mello C.V."/>
            <person name="Minx P."/>
            <person name="Lovell P."/>
            <person name="Velho T.A."/>
            <person name="Ferris M."/>
            <person name="Balakrishnan C.N."/>
            <person name="Sinha S."/>
            <person name="Blatti C."/>
            <person name="London S.E."/>
            <person name="Li Y."/>
            <person name="Lin Y.C."/>
            <person name="George J."/>
            <person name="Sweedler J."/>
            <person name="Southey B."/>
            <person name="Gunaratne P."/>
            <person name="Watson M."/>
            <person name="Nam K."/>
            <person name="Backstrom N."/>
            <person name="Smeds L."/>
            <person name="Nabholz B."/>
            <person name="Itoh Y."/>
            <person name="Whitney O."/>
            <person name="Pfenning A.R."/>
            <person name="Howard J."/>
            <person name="Volker M."/>
            <person name="Skinner B.M."/>
            <person name="Griffin D.K."/>
            <person name="Ye L."/>
            <person name="McLaren W.M."/>
            <person name="Flicek P."/>
            <person name="Quesada V."/>
            <person name="Velasco G."/>
            <person name="Lopez-Otin C."/>
            <person name="Puente X.S."/>
            <person name="Olender T."/>
            <person name="Lancet D."/>
            <person name="Smit A.F."/>
            <person name="Hubley R."/>
            <person name="Konkel M.K."/>
            <person name="Walker J.A."/>
            <person name="Batzer M.A."/>
            <person name="Gu W."/>
            <person name="Pollock D.D."/>
            <person name="Chen L."/>
            <person name="Cheng Z."/>
            <person name="Eichler E.E."/>
            <person name="Stapley J."/>
            <person name="Slate J."/>
            <person name="Ekblom R."/>
            <person name="Birkhead T."/>
            <person name="Burke T."/>
            <person name="Burt D."/>
            <person name="Scharff C."/>
            <person name="Adam I."/>
            <person name="Richard H."/>
            <person name="Sultan M."/>
            <person name="Soldatov A."/>
            <person name="Lehrach H."/>
            <person name="Edwards S.V."/>
            <person name="Yang S.P."/>
            <person name="Li X."/>
            <person name="Graves T."/>
            <person name="Fulton L."/>
            <person name="Nelson J."/>
            <person name="Chinwalla A."/>
            <person name="Hou S."/>
            <person name="Mardis E.R."/>
            <person name="Wilson R.K."/>
        </authorList>
    </citation>
    <scope>NUCLEOTIDE SEQUENCE [LARGE SCALE GENOMIC DNA]</scope>
</reference>
<dbReference type="Ensembl" id="ENSTGUT00000041126.1">
    <property type="protein sequence ID" value="ENSTGUP00000027788.1"/>
    <property type="gene ID" value="ENSTGUG00000020393.1"/>
</dbReference>
<evidence type="ECO:0000313" key="3">
    <source>
        <dbReference type="Proteomes" id="UP000007754"/>
    </source>
</evidence>
<keyword evidence="3" id="KW-1185">Reference proteome</keyword>
<dbReference type="GeneTree" id="ENSGT01070000257204"/>
<reference evidence="2" key="2">
    <citation type="submission" date="2025-08" db="UniProtKB">
        <authorList>
            <consortium name="Ensembl"/>
        </authorList>
    </citation>
    <scope>IDENTIFICATION</scope>
</reference>
<dbReference type="OMA" id="NGIGGCQ"/>
<name>A0A674GZ75_TAEGU</name>
<evidence type="ECO:0000313" key="2">
    <source>
        <dbReference type="Ensembl" id="ENSTGUP00000027788.1"/>
    </source>
</evidence>
<protein>
    <submittedName>
        <fullName evidence="2">Uncharacterized protein</fullName>
    </submittedName>
</protein>
<dbReference type="AlphaFoldDB" id="A0A674GZ75"/>